<dbReference type="GeneID" id="27319204"/>
<dbReference type="STRING" id="212818.A0A0D1ZSU3"/>
<organism evidence="2 3">
    <name type="scientific">Exophiala mesophila</name>
    <name type="common">Black yeast-like fungus</name>
    <dbReference type="NCBI Taxonomy" id="212818"/>
    <lineage>
        <taxon>Eukaryota</taxon>
        <taxon>Fungi</taxon>
        <taxon>Dikarya</taxon>
        <taxon>Ascomycota</taxon>
        <taxon>Pezizomycotina</taxon>
        <taxon>Eurotiomycetes</taxon>
        <taxon>Chaetothyriomycetidae</taxon>
        <taxon>Chaetothyriales</taxon>
        <taxon>Herpotrichiellaceae</taxon>
        <taxon>Exophiala</taxon>
    </lineage>
</organism>
<accession>A0A0D1ZSU3</accession>
<reference evidence="2 3" key="1">
    <citation type="submission" date="2015-01" db="EMBL/GenBank/DDBJ databases">
        <title>The Genome Sequence of Exophiala mesophila CBS40295.</title>
        <authorList>
            <consortium name="The Broad Institute Genomics Platform"/>
            <person name="Cuomo C."/>
            <person name="de Hoog S."/>
            <person name="Gorbushina A."/>
            <person name="Stielow B."/>
            <person name="Teixiera M."/>
            <person name="Abouelleil A."/>
            <person name="Chapman S.B."/>
            <person name="Priest M."/>
            <person name="Young S.K."/>
            <person name="Wortman J."/>
            <person name="Nusbaum C."/>
            <person name="Birren B."/>
        </authorList>
    </citation>
    <scope>NUCLEOTIDE SEQUENCE [LARGE SCALE GENOMIC DNA]</scope>
    <source>
        <strain evidence="2 3">CBS 40295</strain>
    </source>
</reference>
<dbReference type="OrthoDB" id="5407894at2759"/>
<dbReference type="EMBL" id="KN847520">
    <property type="protein sequence ID" value="KIV97637.1"/>
    <property type="molecule type" value="Genomic_DNA"/>
</dbReference>
<name>A0A0D1ZSU3_EXOME</name>
<dbReference type="Proteomes" id="UP000054302">
    <property type="component" value="Unassembled WGS sequence"/>
</dbReference>
<feature type="region of interest" description="Disordered" evidence="1">
    <location>
        <begin position="209"/>
        <end position="250"/>
    </location>
</feature>
<keyword evidence="3" id="KW-1185">Reference proteome</keyword>
<dbReference type="AlphaFoldDB" id="A0A0D1ZSU3"/>
<dbReference type="RefSeq" id="XP_016229211.1">
    <property type="nucleotide sequence ID" value="XM_016365562.1"/>
</dbReference>
<feature type="compositionally biased region" description="Low complexity" evidence="1">
    <location>
        <begin position="221"/>
        <end position="236"/>
    </location>
</feature>
<evidence type="ECO:0000256" key="1">
    <source>
        <dbReference type="SAM" id="MobiDB-lite"/>
    </source>
</evidence>
<feature type="compositionally biased region" description="Basic and acidic residues" evidence="1">
    <location>
        <begin position="209"/>
        <end position="220"/>
    </location>
</feature>
<dbReference type="OMA" id="THETATC"/>
<evidence type="ECO:0000313" key="2">
    <source>
        <dbReference type="EMBL" id="KIV97637.1"/>
    </source>
</evidence>
<dbReference type="HOGENOM" id="CLU_017164_2_0_1"/>
<proteinExistence type="predicted"/>
<sequence>MSSQAFSLEIESFVPKQQPVVVQVQEVPISSPVDELPSKSVSAEPVLLEDQFGDGVFEGPRGWNQATIMKGSDPWCEAVPTHETATCHENIDEKEMAEYQEMIKRRPTMRLPAFRPVEWASPPRRYLDGRLTGHAELARAGTFDSLASPSTSHQRYPDMSRCSQTLSWPLASRESSSLAPYYGCRPPLLTPPEDVDSFDWGTVPKTESRFRTAADSHTHDSQTQSQFRPSPSSRPSEIQMPLPASLPTDDNGLGNWLGRASNHLVSHINDSFAQGQIQMVVQALPSQAKHTASKPTFEKVVELVQAQFALSPYITITHAVSQVISMDEVPASPPATPSTTYTSDDYFQNQTIFTHAAVVPAYHSLTQSSGVLSQRPTSIIAAPSSIHITTLERYIPPTTPQEVDDFFSLSRKSYLSDRLLELSANNGSLLLVYPTKAGAMTFANKYVGPVIEPFLRQFIILNDLFSHVASSLGRLASLDNMKSFDELETAVQAMCRTLGQRAPARGLHTRYDLVHAETAGVVLERAVWKEWFLEQEQPRLRQNLVDYHKAGGRMPTRAARVEVTPTMLAREVVEGIRSSREPAGDVEIEVGVFVIRRSIV</sequence>
<protein>
    <submittedName>
        <fullName evidence="2">Uncharacterized protein</fullName>
    </submittedName>
</protein>
<gene>
    <name evidence="2" type="ORF">PV10_01359</name>
</gene>
<evidence type="ECO:0000313" key="3">
    <source>
        <dbReference type="Proteomes" id="UP000054302"/>
    </source>
</evidence>
<dbReference type="VEuPathDB" id="FungiDB:PV10_01359"/>